<dbReference type="EMBL" id="JAZGLY010000004">
    <property type="protein sequence ID" value="MEE6187255.1"/>
    <property type="molecule type" value="Genomic_DNA"/>
</dbReference>
<keyword evidence="1" id="KW-0812">Transmembrane</keyword>
<evidence type="ECO:0000256" key="1">
    <source>
        <dbReference type="SAM" id="Phobius"/>
    </source>
</evidence>
<comment type="caution">
    <text evidence="2">The sequence shown here is derived from an EMBL/GenBank/DDBJ whole genome shotgun (WGS) entry which is preliminary data.</text>
</comment>
<dbReference type="InterPro" id="IPR029039">
    <property type="entry name" value="Flavoprotein-like_sf"/>
</dbReference>
<evidence type="ECO:0000313" key="3">
    <source>
        <dbReference type="Proteomes" id="UP001357452"/>
    </source>
</evidence>
<name>A0ABU7RGY2_9BACT</name>
<gene>
    <name evidence="2" type="ORF">V2H41_08220</name>
</gene>
<keyword evidence="3" id="KW-1185">Reference proteome</keyword>
<accession>A0ABU7RGY2</accession>
<protein>
    <recommendedName>
        <fullName evidence="4">Dialkylresorcinol condensing enzyme DarA</fullName>
    </recommendedName>
</protein>
<dbReference type="Proteomes" id="UP001357452">
    <property type="component" value="Unassembled WGS sequence"/>
</dbReference>
<dbReference type="SUPFAM" id="SSF52218">
    <property type="entry name" value="Flavoproteins"/>
    <property type="match status" value="1"/>
</dbReference>
<dbReference type="Gene3D" id="3.40.50.360">
    <property type="match status" value="1"/>
</dbReference>
<keyword evidence="1" id="KW-1133">Transmembrane helix</keyword>
<dbReference type="RefSeq" id="WP_330974664.1">
    <property type="nucleotide sequence ID" value="NZ_JAZGLY010000004.1"/>
</dbReference>
<sequence>MDKNVLAVYYTQSGQLKQILDNFVQPFIDAGHTVEFLEIKPTKPFPFPWPIADFFDTVPESVEVIPTSLQPWETKRNQYDLVILGWQPWNLSPSIPFNSIMQDEKFKAIIKDTPVITISGCRNMWINAQEKNKKLIHAAGARLVGNIALVDRHLNHLSYVTIFHWLGTGRKDRKWGIFPKPGVSDEDIRGASRFGEVVKDFLQKNSWDGLQESLLQLGAARVKYSLMFIERKAGKIFQKWVNIINKYPQKRKKILVLYKYYLAIALLVASPIILLVDLLFFRAFLQKRIKRQMEYYRGVAYHPEIHA</sequence>
<organism evidence="2 3">
    <name type="scientific">Niabella digestorum</name>
    <dbReference type="NCBI Taxonomy" id="3117701"/>
    <lineage>
        <taxon>Bacteria</taxon>
        <taxon>Pseudomonadati</taxon>
        <taxon>Bacteroidota</taxon>
        <taxon>Chitinophagia</taxon>
        <taxon>Chitinophagales</taxon>
        <taxon>Chitinophagaceae</taxon>
        <taxon>Niabella</taxon>
    </lineage>
</organism>
<proteinExistence type="predicted"/>
<evidence type="ECO:0008006" key="4">
    <source>
        <dbReference type="Google" id="ProtNLM"/>
    </source>
</evidence>
<evidence type="ECO:0000313" key="2">
    <source>
        <dbReference type="EMBL" id="MEE6187255.1"/>
    </source>
</evidence>
<feature type="transmembrane region" description="Helical" evidence="1">
    <location>
        <begin position="260"/>
        <end position="285"/>
    </location>
</feature>
<reference evidence="2 3" key="1">
    <citation type="submission" date="2024-01" db="EMBL/GenBank/DDBJ databases">
        <title>Niabella digestum sp. nov., isolated from waste digestion system.</title>
        <authorList>
            <person name="Zhang L."/>
        </authorList>
    </citation>
    <scope>NUCLEOTIDE SEQUENCE [LARGE SCALE GENOMIC DNA]</scope>
    <source>
        <strain evidence="2 3">A18</strain>
    </source>
</reference>
<keyword evidence="1" id="KW-0472">Membrane</keyword>